<dbReference type="InParanoid" id="A0A2P6MQU2"/>
<feature type="repeat" description="TPR" evidence="3">
    <location>
        <begin position="180"/>
        <end position="213"/>
    </location>
</feature>
<reference evidence="4 5" key="1">
    <citation type="journal article" date="2018" name="Genome Biol. Evol.">
        <title>Multiple Roots of Fruiting Body Formation in Amoebozoa.</title>
        <authorList>
            <person name="Hillmann F."/>
            <person name="Forbes G."/>
            <person name="Novohradska S."/>
            <person name="Ferling I."/>
            <person name="Riege K."/>
            <person name="Groth M."/>
            <person name="Westermann M."/>
            <person name="Marz M."/>
            <person name="Spaller T."/>
            <person name="Winckler T."/>
            <person name="Schaap P."/>
            <person name="Glockner G."/>
        </authorList>
    </citation>
    <scope>NUCLEOTIDE SEQUENCE [LARGE SCALE GENOMIC DNA]</scope>
    <source>
        <strain evidence="4 5">Jena</strain>
    </source>
</reference>
<dbReference type="AlphaFoldDB" id="A0A2P6MQU2"/>
<keyword evidence="2 3" id="KW-0802">TPR repeat</keyword>
<organism evidence="4 5">
    <name type="scientific">Planoprotostelium fungivorum</name>
    <dbReference type="NCBI Taxonomy" id="1890364"/>
    <lineage>
        <taxon>Eukaryota</taxon>
        <taxon>Amoebozoa</taxon>
        <taxon>Evosea</taxon>
        <taxon>Variosea</taxon>
        <taxon>Cavosteliida</taxon>
        <taxon>Cavosteliaceae</taxon>
        <taxon>Planoprotostelium</taxon>
    </lineage>
</organism>
<keyword evidence="1" id="KW-0677">Repeat</keyword>
<dbReference type="OrthoDB" id="1926212at2759"/>
<dbReference type="PROSITE" id="PS50005">
    <property type="entry name" value="TPR"/>
    <property type="match status" value="3"/>
</dbReference>
<dbReference type="EMBL" id="MDYQ01000502">
    <property type="protein sequence ID" value="PRP74073.1"/>
    <property type="molecule type" value="Genomic_DNA"/>
</dbReference>
<accession>A0A2P6MQU2</accession>
<dbReference type="InterPro" id="IPR011990">
    <property type="entry name" value="TPR-like_helical_dom_sf"/>
</dbReference>
<keyword evidence="5" id="KW-1185">Reference proteome</keyword>
<dbReference type="Proteomes" id="UP000241769">
    <property type="component" value="Unassembled WGS sequence"/>
</dbReference>
<evidence type="ECO:0000256" key="3">
    <source>
        <dbReference type="PROSITE-ProRule" id="PRU00339"/>
    </source>
</evidence>
<comment type="caution">
    <text evidence="4">The sequence shown here is derived from an EMBL/GenBank/DDBJ whole genome shotgun (WGS) entry which is preliminary data.</text>
</comment>
<dbReference type="Pfam" id="PF13181">
    <property type="entry name" value="TPR_8"/>
    <property type="match status" value="1"/>
</dbReference>
<proteinExistence type="predicted"/>
<evidence type="ECO:0000313" key="4">
    <source>
        <dbReference type="EMBL" id="PRP74073.1"/>
    </source>
</evidence>
<dbReference type="SMART" id="SM00028">
    <property type="entry name" value="TPR"/>
    <property type="match status" value="8"/>
</dbReference>
<feature type="repeat" description="TPR" evidence="3">
    <location>
        <begin position="284"/>
        <end position="317"/>
    </location>
</feature>
<dbReference type="STRING" id="1890364.A0A2P6MQU2"/>
<gene>
    <name evidence="4" type="ORF">PROFUN_08697</name>
</gene>
<evidence type="ECO:0000256" key="2">
    <source>
        <dbReference type="ARBA" id="ARBA00022803"/>
    </source>
</evidence>
<evidence type="ECO:0000313" key="5">
    <source>
        <dbReference type="Proteomes" id="UP000241769"/>
    </source>
</evidence>
<dbReference type="Gene3D" id="1.25.40.10">
    <property type="entry name" value="Tetratricopeptide repeat domain"/>
    <property type="match status" value="2"/>
</dbReference>
<sequence>MRGIQRLLLSQQSITKHALNLSVQRPVVSRLIVRPSSDRFQLKPYSTTATPSDNNTKPGDMTLFDEPFSNTSITLRDAETHLTRASEYMQMGNWTSALAEAEACLSCEPANVLGLSRRALSLEKLNRYDEALRDYVTLTRKSPQELEFQLAVANCHRVLGNHSTAIDYYDGILRRYPNCIAAVGERADVYYEIGQLNEALSGYEKVLSMDNSSTNALLGMARTCLVQGNINKCLETYKRILRMGDQANQIEAYLGVATCHQQMGQYGVAIEAWNKLLEVYPESTDAHQGMAMCQFELGEYDLALENIDETLRRQPTNPIMYGTRGYIYWKIKKYEKAAKDLEYFYDYHYKWPQPKFAVQEAQWFMTLADVYVNLHHENAKTQIPQPTTPTIKVNATVEAFERALSDAMTRVKEGQNNKYLIKALERSRDALQRSSSVATRQAIIKILSVV</sequence>
<dbReference type="InterPro" id="IPR050498">
    <property type="entry name" value="Ycf3"/>
</dbReference>
<dbReference type="Pfam" id="PF14559">
    <property type="entry name" value="TPR_19"/>
    <property type="match status" value="1"/>
</dbReference>
<dbReference type="PANTHER" id="PTHR44858">
    <property type="entry name" value="TETRATRICOPEPTIDE REPEAT PROTEIN 6"/>
    <property type="match status" value="1"/>
</dbReference>
<dbReference type="SUPFAM" id="SSF48452">
    <property type="entry name" value="TPR-like"/>
    <property type="match status" value="1"/>
</dbReference>
<dbReference type="PANTHER" id="PTHR44858:SF1">
    <property type="entry name" value="UDP-N-ACETYLGLUCOSAMINE--PEPTIDE N-ACETYLGLUCOSAMINYLTRANSFERASE SPINDLY-RELATED"/>
    <property type="match status" value="1"/>
</dbReference>
<name>A0A2P6MQU2_9EUKA</name>
<protein>
    <submittedName>
        <fullName evidence="4">Tetratricopeptide TPR_1 repeat-containing protein</fullName>
    </submittedName>
</protein>
<evidence type="ECO:0000256" key="1">
    <source>
        <dbReference type="ARBA" id="ARBA00022737"/>
    </source>
</evidence>
<dbReference type="InterPro" id="IPR019734">
    <property type="entry name" value="TPR_rpt"/>
</dbReference>
<dbReference type="Pfam" id="PF13432">
    <property type="entry name" value="TPR_16"/>
    <property type="match status" value="2"/>
</dbReference>
<feature type="repeat" description="TPR" evidence="3">
    <location>
        <begin position="250"/>
        <end position="283"/>
    </location>
</feature>